<proteinExistence type="predicted"/>
<evidence type="ECO:0000256" key="1">
    <source>
        <dbReference type="ARBA" id="ARBA00022603"/>
    </source>
</evidence>
<dbReference type="PIRSF" id="PIRSF005739">
    <property type="entry name" value="O-mtase"/>
    <property type="match status" value="1"/>
</dbReference>
<dbReference type="Gene3D" id="1.10.10.10">
    <property type="entry name" value="Winged helix-like DNA-binding domain superfamily/Winged helix DNA-binding domain"/>
    <property type="match status" value="1"/>
</dbReference>
<dbReference type="InterPro" id="IPR012967">
    <property type="entry name" value="COMT_dimerisation"/>
</dbReference>
<name>A0A542DFG6_AMYCI</name>
<organism evidence="7 8">
    <name type="scientific">Amycolatopsis cihanbeyliensis</name>
    <dbReference type="NCBI Taxonomy" id="1128664"/>
    <lineage>
        <taxon>Bacteria</taxon>
        <taxon>Bacillati</taxon>
        <taxon>Actinomycetota</taxon>
        <taxon>Actinomycetes</taxon>
        <taxon>Pseudonocardiales</taxon>
        <taxon>Pseudonocardiaceae</taxon>
        <taxon>Amycolatopsis</taxon>
    </lineage>
</organism>
<dbReference type="PANTHER" id="PTHR43712:SF2">
    <property type="entry name" value="O-METHYLTRANSFERASE CICE"/>
    <property type="match status" value="1"/>
</dbReference>
<dbReference type="Pfam" id="PF08100">
    <property type="entry name" value="Dimerisation"/>
    <property type="match status" value="1"/>
</dbReference>
<keyword evidence="3" id="KW-0949">S-adenosyl-L-methionine</keyword>
<dbReference type="EMBL" id="VFML01000001">
    <property type="protein sequence ID" value="TQJ01810.1"/>
    <property type="molecule type" value="Genomic_DNA"/>
</dbReference>
<evidence type="ECO:0000313" key="8">
    <source>
        <dbReference type="Proteomes" id="UP000320876"/>
    </source>
</evidence>
<reference evidence="7 8" key="1">
    <citation type="submission" date="2019-06" db="EMBL/GenBank/DDBJ databases">
        <title>Sequencing the genomes of 1000 actinobacteria strains.</title>
        <authorList>
            <person name="Klenk H.-P."/>
        </authorList>
    </citation>
    <scope>NUCLEOTIDE SEQUENCE [LARGE SCALE GENOMIC DNA]</scope>
    <source>
        <strain evidence="7 8">DSM 45679</strain>
    </source>
</reference>
<evidence type="ECO:0000256" key="3">
    <source>
        <dbReference type="ARBA" id="ARBA00022691"/>
    </source>
</evidence>
<dbReference type="InterPro" id="IPR001077">
    <property type="entry name" value="COMT_C"/>
</dbReference>
<keyword evidence="8" id="KW-1185">Reference proteome</keyword>
<evidence type="ECO:0000259" key="5">
    <source>
        <dbReference type="Pfam" id="PF00891"/>
    </source>
</evidence>
<dbReference type="CDD" id="cd02440">
    <property type="entry name" value="AdoMet_MTases"/>
    <property type="match status" value="1"/>
</dbReference>
<dbReference type="PANTHER" id="PTHR43712">
    <property type="entry name" value="PUTATIVE (AFU_ORTHOLOGUE AFUA_4G14580)-RELATED"/>
    <property type="match status" value="1"/>
</dbReference>
<gene>
    <name evidence="7" type="ORF">FB471_1526</name>
</gene>
<feature type="domain" description="O-methyltransferase dimerisation" evidence="6">
    <location>
        <begin position="30"/>
        <end position="98"/>
    </location>
</feature>
<dbReference type="GO" id="GO:0046983">
    <property type="term" value="F:protein dimerization activity"/>
    <property type="evidence" value="ECO:0007669"/>
    <property type="project" value="InterPro"/>
</dbReference>
<accession>A0A542DFG6</accession>
<dbReference type="InterPro" id="IPR016461">
    <property type="entry name" value="COMT-like"/>
</dbReference>
<evidence type="ECO:0000259" key="6">
    <source>
        <dbReference type="Pfam" id="PF08100"/>
    </source>
</evidence>
<keyword evidence="2 7" id="KW-0808">Transferase</keyword>
<dbReference type="Gene3D" id="3.40.50.150">
    <property type="entry name" value="Vaccinia Virus protein VP39"/>
    <property type="match status" value="1"/>
</dbReference>
<dbReference type="Proteomes" id="UP000320876">
    <property type="component" value="Unassembled WGS sequence"/>
</dbReference>
<comment type="caution">
    <text evidence="7">The sequence shown here is derived from an EMBL/GenBank/DDBJ whole genome shotgun (WGS) entry which is preliminary data.</text>
</comment>
<dbReference type="RefSeq" id="WP_141996625.1">
    <property type="nucleotide sequence ID" value="NZ_VFML01000001.1"/>
</dbReference>
<keyword evidence="1 7" id="KW-0489">Methyltransferase</keyword>
<feature type="active site" description="Proton acceptor" evidence="4">
    <location>
        <position position="253"/>
    </location>
</feature>
<evidence type="ECO:0000256" key="4">
    <source>
        <dbReference type="PIRSR" id="PIRSR005739-1"/>
    </source>
</evidence>
<evidence type="ECO:0000256" key="2">
    <source>
        <dbReference type="ARBA" id="ARBA00022679"/>
    </source>
</evidence>
<dbReference type="SUPFAM" id="SSF46785">
    <property type="entry name" value="Winged helix' DNA-binding domain"/>
    <property type="match status" value="1"/>
</dbReference>
<dbReference type="InterPro" id="IPR029063">
    <property type="entry name" value="SAM-dependent_MTases_sf"/>
</dbReference>
<dbReference type="PROSITE" id="PS51683">
    <property type="entry name" value="SAM_OMT_II"/>
    <property type="match status" value="1"/>
</dbReference>
<dbReference type="GO" id="GO:0008171">
    <property type="term" value="F:O-methyltransferase activity"/>
    <property type="evidence" value="ECO:0007669"/>
    <property type="project" value="InterPro"/>
</dbReference>
<evidence type="ECO:0000313" key="7">
    <source>
        <dbReference type="EMBL" id="TQJ01810.1"/>
    </source>
</evidence>
<protein>
    <submittedName>
        <fullName evidence="7">O-methyltransferase</fullName>
    </submittedName>
</protein>
<dbReference type="SUPFAM" id="SSF53335">
    <property type="entry name" value="S-adenosyl-L-methionine-dependent methyltransferases"/>
    <property type="match status" value="1"/>
</dbReference>
<sequence>MPFSLGPEEKRAYMSTLDAPAPQLDLLAAVAFRAVGAAARLGVFEELGDGERTAGELAAGIGADEHALRLLLDVLVSAGYLTRAGGWYACGPSARKWLRQGVPGSYLPTVSLWQNLLFELWDDLEDTVRAGRPAADFYRWLEDRPGPAAQFQRMLGTLASWLSGEVTELVPVPRRGGSLLDIGGGHARYSIAFCERHPELRARVLDLPAALAAGKEAVETAGLGDRVTLHAHDVLATDLGSGHDVALLFNILHGNQPEENSALLEAVHRAVRPGGVVAVLEQLTDADSITDPDSVADEAMVRAFSLNLFHTQGGRVYDRAGIDELLTGAGFRRPEWSTLCKLPTDHLAVTRKPAGDAP</sequence>
<dbReference type="AlphaFoldDB" id="A0A542DFG6"/>
<dbReference type="Pfam" id="PF00891">
    <property type="entry name" value="Methyltransf_2"/>
    <property type="match status" value="1"/>
</dbReference>
<dbReference type="InterPro" id="IPR036388">
    <property type="entry name" value="WH-like_DNA-bd_sf"/>
</dbReference>
<dbReference type="InterPro" id="IPR036390">
    <property type="entry name" value="WH_DNA-bd_sf"/>
</dbReference>
<dbReference type="GO" id="GO:0032259">
    <property type="term" value="P:methylation"/>
    <property type="evidence" value="ECO:0007669"/>
    <property type="project" value="UniProtKB-KW"/>
</dbReference>
<dbReference type="OrthoDB" id="582216at2"/>
<feature type="domain" description="O-methyltransferase C-terminal" evidence="5">
    <location>
        <begin position="141"/>
        <end position="332"/>
    </location>
</feature>